<evidence type="ECO:0008006" key="16">
    <source>
        <dbReference type="Google" id="ProtNLM"/>
    </source>
</evidence>
<organism evidence="14 15">
    <name type="scientific">Volvox africanus</name>
    <dbReference type="NCBI Taxonomy" id="51714"/>
    <lineage>
        <taxon>Eukaryota</taxon>
        <taxon>Viridiplantae</taxon>
        <taxon>Chlorophyta</taxon>
        <taxon>core chlorophytes</taxon>
        <taxon>Chlorophyceae</taxon>
        <taxon>CS clade</taxon>
        <taxon>Chlamydomonadales</taxon>
        <taxon>Volvocaceae</taxon>
        <taxon>Volvox</taxon>
    </lineage>
</organism>
<keyword evidence="9 13" id="KW-0472">Membrane</keyword>
<dbReference type="EMBL" id="BNCO01000044">
    <property type="protein sequence ID" value="GIL61211.1"/>
    <property type="molecule type" value="Genomic_DNA"/>
</dbReference>
<proteinExistence type="inferred from homology"/>
<comment type="subcellular location">
    <subcellularLocation>
        <location evidence="1">Mitochondrion inner membrane</location>
    </subcellularLocation>
</comment>
<evidence type="ECO:0000256" key="1">
    <source>
        <dbReference type="ARBA" id="ARBA00004273"/>
    </source>
</evidence>
<feature type="region of interest" description="Disordered" evidence="12">
    <location>
        <begin position="121"/>
        <end position="204"/>
    </location>
</feature>
<evidence type="ECO:0000313" key="15">
    <source>
        <dbReference type="Proteomes" id="UP000747399"/>
    </source>
</evidence>
<name>A0A8J4F5P0_9CHLO</name>
<dbReference type="PANTHER" id="PTHR31961:SF3">
    <property type="entry name" value="SENSITIVE TO HIGH EXPRESSION PROTEIN 9, MITOCHONDRIAL"/>
    <property type="match status" value="1"/>
</dbReference>
<evidence type="ECO:0000256" key="8">
    <source>
        <dbReference type="ARBA" id="ARBA00023128"/>
    </source>
</evidence>
<feature type="coiled-coil region" evidence="11">
    <location>
        <begin position="253"/>
        <end position="287"/>
    </location>
</feature>
<evidence type="ECO:0000256" key="12">
    <source>
        <dbReference type="SAM" id="MobiDB-lite"/>
    </source>
</evidence>
<sequence length="594" mass="62796">MGSNLHIAWFNGQIFQSNVRSLVVALLSRVVPASHQAISTPLRPRPEAPLIVAKSVSLDGNVEPAQHANTSAFARAPMRQLLPTGHGALPSPVRANMYLAPTQPLSRPQCSTAVLRSIASSPAHLSHSTQSDDPAHGRNSHVTPATPPMMNAGTDTASAGASTSPSSPAATTPPSPSDPHLQPAAFATPANAGLPPAIAPPSPPSGAAAGALLVLRARVVSARDAIGRTSSSLLGAASHLGAKLNQITGYDTIEKLKRKVDEATQCLVDAREELRDTKAAYEEVVSEQGDVQRQQMALLQRKSSWQAADLERFTDLCRQEHRLELEVAQAKAVYADAVEAVEACHNQVAEAVRERYGAETMWSDKIRQASTWWTAGLMALQMVSFMSVYLIMEPIKAQRLRDHVEDVLRVELASIRESIASLKATLPSPAEDKQVAATVMAVPGNGLAGEGAADGGRAIGGGSAPSELLEQVRQAMLHLQALEEGLSITLAGRQIPALISRGTPVVQSSTSLPISQEARHDGYSGPDAVSLDVLVQEPEGNDIGGQAPGPQAWHRWLGQQQLYRVAATMEARTAVAAFAGAALSVGLLLLLRDR</sequence>
<keyword evidence="7 11" id="KW-0175">Coiled coil</keyword>
<evidence type="ECO:0000313" key="14">
    <source>
        <dbReference type="EMBL" id="GIL61211.1"/>
    </source>
</evidence>
<dbReference type="Proteomes" id="UP000747399">
    <property type="component" value="Unassembled WGS sequence"/>
</dbReference>
<comment type="similarity">
    <text evidence="2">Belongs to the SHE9 family.</text>
</comment>
<dbReference type="AlphaFoldDB" id="A0A8J4F5P0"/>
<evidence type="ECO:0000256" key="13">
    <source>
        <dbReference type="SAM" id="Phobius"/>
    </source>
</evidence>
<comment type="function">
    <text evidence="10">Required for the maintenance of the structure of the mitochondrial inner membrane. Involved in mitochondrial morphology. Causes growth arrest when highly overexpressed.</text>
</comment>
<gene>
    <name evidence="14" type="ORF">Vafri_15612</name>
</gene>
<evidence type="ECO:0000256" key="5">
    <source>
        <dbReference type="ARBA" id="ARBA00022946"/>
    </source>
</evidence>
<feature type="transmembrane region" description="Helical" evidence="13">
    <location>
        <begin position="573"/>
        <end position="591"/>
    </location>
</feature>
<reference evidence="14" key="1">
    <citation type="journal article" date="2021" name="Proc. Natl. Acad. Sci. U.S.A.">
        <title>Three genomes in the algal genus Volvox reveal the fate of a haploid sex-determining region after a transition to homothallism.</title>
        <authorList>
            <person name="Yamamoto K."/>
            <person name="Hamaji T."/>
            <person name="Kawai-Toyooka H."/>
            <person name="Matsuzaki R."/>
            <person name="Takahashi F."/>
            <person name="Nishimura Y."/>
            <person name="Kawachi M."/>
            <person name="Noguchi H."/>
            <person name="Minakuchi Y."/>
            <person name="Umen J.G."/>
            <person name="Toyoda A."/>
            <person name="Nozaki H."/>
        </authorList>
    </citation>
    <scope>NUCLEOTIDE SEQUENCE</scope>
    <source>
        <strain evidence="14">NIES-3780</strain>
    </source>
</reference>
<feature type="compositionally biased region" description="Low complexity" evidence="12">
    <location>
        <begin position="152"/>
        <end position="170"/>
    </location>
</feature>
<protein>
    <recommendedName>
        <fullName evidence="16">Sensitive to high expression protein 9, mitochondrial</fullName>
    </recommendedName>
</protein>
<keyword evidence="4" id="KW-0999">Mitochondrion inner membrane</keyword>
<comment type="caution">
    <text evidence="14">The sequence shown here is derived from an EMBL/GenBank/DDBJ whole genome shotgun (WGS) entry which is preliminary data.</text>
</comment>
<keyword evidence="8" id="KW-0496">Mitochondrion</keyword>
<evidence type="ECO:0000256" key="2">
    <source>
        <dbReference type="ARBA" id="ARBA00007472"/>
    </source>
</evidence>
<evidence type="ECO:0000256" key="4">
    <source>
        <dbReference type="ARBA" id="ARBA00022792"/>
    </source>
</evidence>
<evidence type="ECO:0000256" key="11">
    <source>
        <dbReference type="SAM" id="Coils"/>
    </source>
</evidence>
<dbReference type="GO" id="GO:0005743">
    <property type="term" value="C:mitochondrial inner membrane"/>
    <property type="evidence" value="ECO:0007669"/>
    <property type="project" value="UniProtKB-SubCell"/>
</dbReference>
<keyword evidence="3 13" id="KW-0812">Transmembrane</keyword>
<evidence type="ECO:0000256" key="9">
    <source>
        <dbReference type="ARBA" id="ARBA00023136"/>
    </source>
</evidence>
<evidence type="ECO:0000256" key="7">
    <source>
        <dbReference type="ARBA" id="ARBA00023054"/>
    </source>
</evidence>
<evidence type="ECO:0000256" key="3">
    <source>
        <dbReference type="ARBA" id="ARBA00022692"/>
    </source>
</evidence>
<dbReference type="PANTHER" id="PTHR31961">
    <property type="entry name" value="SENSITIVE TO HIGH EXPRESSION PROTEIN 9, MITOCHONDRIAL"/>
    <property type="match status" value="1"/>
</dbReference>
<feature type="transmembrane region" description="Helical" evidence="13">
    <location>
        <begin position="372"/>
        <end position="392"/>
    </location>
</feature>
<keyword evidence="15" id="KW-1185">Reference proteome</keyword>
<dbReference type="InterPro" id="IPR008839">
    <property type="entry name" value="MDM33_fungi"/>
</dbReference>
<accession>A0A8J4F5P0</accession>
<keyword evidence="6 13" id="KW-1133">Transmembrane helix</keyword>
<dbReference type="Pfam" id="PF05546">
    <property type="entry name" value="She9_MDM33"/>
    <property type="match status" value="1"/>
</dbReference>
<evidence type="ECO:0000256" key="6">
    <source>
        <dbReference type="ARBA" id="ARBA00022989"/>
    </source>
</evidence>
<evidence type="ECO:0000256" key="10">
    <source>
        <dbReference type="ARBA" id="ARBA00024807"/>
    </source>
</evidence>
<keyword evidence="5" id="KW-0809">Transit peptide</keyword>